<proteinExistence type="predicted"/>
<dbReference type="AlphaFoldDB" id="A7E5Y5"/>
<dbReference type="EMBL" id="CH476621">
    <property type="protein sequence ID" value="EDN91307.1"/>
    <property type="molecule type" value="Genomic_DNA"/>
</dbReference>
<gene>
    <name evidence="1" type="ORF">SS1G_00710</name>
</gene>
<sequence length="71" mass="7900">MVYSEPHTDVATILSGDLTETLLFHRSQPTSSAKIQARTGSRIQSKVGNRRIGWRELSLGQIGKWSDETLS</sequence>
<dbReference type="RefSeq" id="XP_001598621.1">
    <property type="nucleotide sequence ID" value="XM_001598571.1"/>
</dbReference>
<dbReference type="Proteomes" id="UP000001312">
    <property type="component" value="Unassembled WGS sequence"/>
</dbReference>
<dbReference type="KEGG" id="ssl:SS1G_00710"/>
<keyword evidence="2" id="KW-1185">Reference proteome</keyword>
<evidence type="ECO:0000313" key="2">
    <source>
        <dbReference type="Proteomes" id="UP000001312"/>
    </source>
</evidence>
<name>A7E5Y5_SCLS1</name>
<evidence type="ECO:0000313" key="1">
    <source>
        <dbReference type="EMBL" id="EDN91307.1"/>
    </source>
</evidence>
<dbReference type="GeneID" id="5494930"/>
<reference evidence="2" key="1">
    <citation type="journal article" date="2011" name="PLoS Genet.">
        <title>Genomic analysis of the necrotrophic fungal pathogens Sclerotinia sclerotiorum and Botrytis cinerea.</title>
        <authorList>
            <person name="Amselem J."/>
            <person name="Cuomo C.A."/>
            <person name="van Kan J.A."/>
            <person name="Viaud M."/>
            <person name="Benito E.P."/>
            <person name="Couloux A."/>
            <person name="Coutinho P.M."/>
            <person name="de Vries R.P."/>
            <person name="Dyer P.S."/>
            <person name="Fillinger S."/>
            <person name="Fournier E."/>
            <person name="Gout L."/>
            <person name="Hahn M."/>
            <person name="Kohn L."/>
            <person name="Lapalu N."/>
            <person name="Plummer K.M."/>
            <person name="Pradier J.M."/>
            <person name="Quevillon E."/>
            <person name="Sharon A."/>
            <person name="Simon A."/>
            <person name="ten Have A."/>
            <person name="Tudzynski B."/>
            <person name="Tudzynski P."/>
            <person name="Wincker P."/>
            <person name="Andrew M."/>
            <person name="Anthouard V."/>
            <person name="Beever R.E."/>
            <person name="Beffa R."/>
            <person name="Benoit I."/>
            <person name="Bouzid O."/>
            <person name="Brault B."/>
            <person name="Chen Z."/>
            <person name="Choquer M."/>
            <person name="Collemare J."/>
            <person name="Cotton P."/>
            <person name="Danchin E.G."/>
            <person name="Da Silva C."/>
            <person name="Gautier A."/>
            <person name="Giraud C."/>
            <person name="Giraud T."/>
            <person name="Gonzalez C."/>
            <person name="Grossetete S."/>
            <person name="Guldener U."/>
            <person name="Henrissat B."/>
            <person name="Howlett B.J."/>
            <person name="Kodira C."/>
            <person name="Kretschmer M."/>
            <person name="Lappartient A."/>
            <person name="Leroch M."/>
            <person name="Levis C."/>
            <person name="Mauceli E."/>
            <person name="Neuveglise C."/>
            <person name="Oeser B."/>
            <person name="Pearson M."/>
            <person name="Poulain J."/>
            <person name="Poussereau N."/>
            <person name="Quesneville H."/>
            <person name="Rascle C."/>
            <person name="Schumacher J."/>
            <person name="Segurens B."/>
            <person name="Sexton A."/>
            <person name="Silva E."/>
            <person name="Sirven C."/>
            <person name="Soanes D.M."/>
            <person name="Talbot N.J."/>
            <person name="Templeton M."/>
            <person name="Yandava C."/>
            <person name="Yarden O."/>
            <person name="Zeng Q."/>
            <person name="Rollins J.A."/>
            <person name="Lebrun M.H."/>
            <person name="Dickman M."/>
        </authorList>
    </citation>
    <scope>NUCLEOTIDE SEQUENCE [LARGE SCALE GENOMIC DNA]</scope>
    <source>
        <strain evidence="2">ATCC 18683 / 1980 / Ss-1</strain>
    </source>
</reference>
<organism evidence="1 2">
    <name type="scientific">Sclerotinia sclerotiorum (strain ATCC 18683 / 1980 / Ss-1)</name>
    <name type="common">White mold</name>
    <name type="synonym">Whetzelinia sclerotiorum</name>
    <dbReference type="NCBI Taxonomy" id="665079"/>
    <lineage>
        <taxon>Eukaryota</taxon>
        <taxon>Fungi</taxon>
        <taxon>Dikarya</taxon>
        <taxon>Ascomycota</taxon>
        <taxon>Pezizomycotina</taxon>
        <taxon>Leotiomycetes</taxon>
        <taxon>Helotiales</taxon>
        <taxon>Sclerotiniaceae</taxon>
        <taxon>Sclerotinia</taxon>
    </lineage>
</organism>
<dbReference type="InParanoid" id="A7E5Y5"/>
<accession>A7E5Y5</accession>
<protein>
    <submittedName>
        <fullName evidence="1">Uncharacterized protein</fullName>
    </submittedName>
</protein>
<dbReference type="HOGENOM" id="CLU_2741557_0_0_1"/>